<accession>A0A8H5HLB5</accession>
<name>A0A8H5HLB5_9AGAR</name>
<evidence type="ECO:0000313" key="1">
    <source>
        <dbReference type="EMBL" id="KAF5385110.1"/>
    </source>
</evidence>
<dbReference type="OrthoDB" id="2976172at2759"/>
<comment type="caution">
    <text evidence="1">The sequence shown here is derived from an EMBL/GenBank/DDBJ whole genome shotgun (WGS) entry which is preliminary data.</text>
</comment>
<evidence type="ECO:0000313" key="2">
    <source>
        <dbReference type="Proteomes" id="UP000565441"/>
    </source>
</evidence>
<proteinExistence type="predicted"/>
<dbReference type="Proteomes" id="UP000565441">
    <property type="component" value="Unassembled WGS sequence"/>
</dbReference>
<reference evidence="1 2" key="1">
    <citation type="journal article" date="2020" name="ISME J.">
        <title>Uncovering the hidden diversity of litter-decomposition mechanisms in mushroom-forming fungi.</title>
        <authorList>
            <person name="Floudas D."/>
            <person name="Bentzer J."/>
            <person name="Ahren D."/>
            <person name="Johansson T."/>
            <person name="Persson P."/>
            <person name="Tunlid A."/>
        </authorList>
    </citation>
    <scope>NUCLEOTIDE SEQUENCE [LARGE SCALE GENOMIC DNA]</scope>
    <source>
        <strain evidence="1 2">CBS 661.87</strain>
    </source>
</reference>
<gene>
    <name evidence="1" type="ORF">D9615_000955</name>
</gene>
<keyword evidence="2" id="KW-1185">Reference proteome</keyword>
<dbReference type="EMBL" id="JAACJP010000004">
    <property type="protein sequence ID" value="KAF5385110.1"/>
    <property type="molecule type" value="Genomic_DNA"/>
</dbReference>
<sequence>MGLAYIHKSTQGTLQCSSNYHCLQLYKFRYYRIMVKVLGYLIEDEKLLQYGLYMKLGTDENECAKENTILEAATNIFIRAGVWGHARLVGVTVKGKQRTCLALASDDPNDIHFFIPSREVLERFKKVIMSDKDPRWYIYA</sequence>
<organism evidence="1 2">
    <name type="scientific">Tricholomella constricta</name>
    <dbReference type="NCBI Taxonomy" id="117010"/>
    <lineage>
        <taxon>Eukaryota</taxon>
        <taxon>Fungi</taxon>
        <taxon>Dikarya</taxon>
        <taxon>Basidiomycota</taxon>
        <taxon>Agaricomycotina</taxon>
        <taxon>Agaricomycetes</taxon>
        <taxon>Agaricomycetidae</taxon>
        <taxon>Agaricales</taxon>
        <taxon>Tricholomatineae</taxon>
        <taxon>Lyophyllaceae</taxon>
        <taxon>Tricholomella</taxon>
    </lineage>
</organism>
<protein>
    <submittedName>
        <fullName evidence="1">Uncharacterized protein</fullName>
    </submittedName>
</protein>
<dbReference type="AlphaFoldDB" id="A0A8H5HLB5"/>